<dbReference type="AlphaFoldDB" id="A0A2W2GET2"/>
<sequence length="152" mass="15682">MTSPAYVPPKQGPSKLWVQTGPLDLDQALTATYTQIHPAGLTITIPFPGVWEISYQARSVINVGAANSHQWASTVLHKGQSPIEGSQALAGGGGLANLVGQATAGQTIFAELDVNDVVSLYAKSIGTAGNNASILSNADGRTTIAARWVSAV</sequence>
<evidence type="ECO:0000313" key="2">
    <source>
        <dbReference type="Proteomes" id="UP000248544"/>
    </source>
</evidence>
<comment type="caution">
    <text evidence="1">The sequence shown here is derived from an EMBL/GenBank/DDBJ whole genome shotgun (WGS) entry which is preliminary data.</text>
</comment>
<dbReference type="Proteomes" id="UP000248544">
    <property type="component" value="Unassembled WGS sequence"/>
</dbReference>
<evidence type="ECO:0000313" key="1">
    <source>
        <dbReference type="EMBL" id="PZG48096.1"/>
    </source>
</evidence>
<keyword evidence="2" id="KW-1185">Reference proteome</keyword>
<reference evidence="1 2" key="1">
    <citation type="submission" date="2018-01" db="EMBL/GenBank/DDBJ databases">
        <title>Draft genome sequence of Sphaerisporangium sp. 7K107.</title>
        <authorList>
            <person name="Sahin N."/>
            <person name="Saygin H."/>
            <person name="Ay H."/>
        </authorList>
    </citation>
    <scope>NUCLEOTIDE SEQUENCE [LARGE SCALE GENOMIC DNA]</scope>
    <source>
        <strain evidence="1 2">7K107</strain>
    </source>
</reference>
<gene>
    <name evidence="1" type="ORF">C1I98_12910</name>
</gene>
<proteinExistence type="predicted"/>
<accession>A0A2W2GET2</accession>
<organism evidence="1 2">
    <name type="scientific">Spongiactinospora gelatinilytica</name>
    <dbReference type="NCBI Taxonomy" id="2666298"/>
    <lineage>
        <taxon>Bacteria</taxon>
        <taxon>Bacillati</taxon>
        <taxon>Actinomycetota</taxon>
        <taxon>Actinomycetes</taxon>
        <taxon>Streptosporangiales</taxon>
        <taxon>Streptosporangiaceae</taxon>
        <taxon>Spongiactinospora</taxon>
    </lineage>
</organism>
<name>A0A2W2GET2_9ACTN</name>
<dbReference type="EMBL" id="POUA01000082">
    <property type="protein sequence ID" value="PZG48096.1"/>
    <property type="molecule type" value="Genomic_DNA"/>
</dbReference>
<protein>
    <submittedName>
        <fullName evidence="1">Uncharacterized protein</fullName>
    </submittedName>
</protein>
<dbReference type="RefSeq" id="WP_111167408.1">
    <property type="nucleotide sequence ID" value="NZ_POUA01000082.1"/>
</dbReference>